<sequence>METHQNKELTLKNLLEAAELTEPELSRRMGIGIRIVADWKAGRKVPRFDNAIALSRELGVSLKTLARAMKLDVQGVPDDE</sequence>
<gene>
    <name evidence="2" type="ORF">NIES2119_08045</name>
</gene>
<dbReference type="CDD" id="cd00093">
    <property type="entry name" value="HTH_XRE"/>
    <property type="match status" value="1"/>
</dbReference>
<dbReference type="InterPro" id="IPR010982">
    <property type="entry name" value="Lambda_DNA-bd_dom_sf"/>
</dbReference>
<proteinExistence type="predicted"/>
<dbReference type="Proteomes" id="UP000185860">
    <property type="component" value="Unassembled WGS sequence"/>
</dbReference>
<dbReference type="OrthoDB" id="465668at2"/>
<evidence type="ECO:0000259" key="1">
    <source>
        <dbReference type="PROSITE" id="PS50943"/>
    </source>
</evidence>
<dbReference type="EMBL" id="MRCE01000006">
    <property type="protein sequence ID" value="OKH39071.1"/>
    <property type="molecule type" value="Genomic_DNA"/>
</dbReference>
<evidence type="ECO:0000313" key="2">
    <source>
        <dbReference type="EMBL" id="OKH39071.1"/>
    </source>
</evidence>
<dbReference type="Pfam" id="PF01381">
    <property type="entry name" value="HTH_3"/>
    <property type="match status" value="1"/>
</dbReference>
<comment type="caution">
    <text evidence="2">The sequence shown here is derived from an EMBL/GenBank/DDBJ whole genome shotgun (WGS) entry which is preliminary data.</text>
</comment>
<dbReference type="InterPro" id="IPR001387">
    <property type="entry name" value="Cro/C1-type_HTH"/>
</dbReference>
<feature type="domain" description="HTH cro/C1-type" evidence="1">
    <location>
        <begin position="11"/>
        <end position="65"/>
    </location>
</feature>
<dbReference type="SMART" id="SM00530">
    <property type="entry name" value="HTH_XRE"/>
    <property type="match status" value="1"/>
</dbReference>
<dbReference type="GO" id="GO:0003677">
    <property type="term" value="F:DNA binding"/>
    <property type="evidence" value="ECO:0007669"/>
    <property type="project" value="InterPro"/>
</dbReference>
<dbReference type="AlphaFoldDB" id="A0A1U7INZ2"/>
<name>A0A1U7INZ2_9CYAN</name>
<dbReference type="PROSITE" id="PS50943">
    <property type="entry name" value="HTH_CROC1"/>
    <property type="match status" value="1"/>
</dbReference>
<accession>A0A1U7INZ2</accession>
<reference evidence="2 3" key="1">
    <citation type="submission" date="2016-11" db="EMBL/GenBank/DDBJ databases">
        <title>Draft Genome Sequences of Nine Cyanobacterial Strains from Diverse Habitats.</title>
        <authorList>
            <person name="Zhu T."/>
            <person name="Hou S."/>
            <person name="Lu X."/>
            <person name="Hess W.R."/>
        </authorList>
    </citation>
    <scope>NUCLEOTIDE SEQUENCE [LARGE SCALE GENOMIC DNA]</scope>
    <source>
        <strain evidence="2 3">IAM M-71</strain>
    </source>
</reference>
<organism evidence="2 3">
    <name type="scientific">[Phormidium ambiguum] IAM M-71</name>
    <dbReference type="NCBI Taxonomy" id="454136"/>
    <lineage>
        <taxon>Bacteria</taxon>
        <taxon>Bacillati</taxon>
        <taxon>Cyanobacteriota</taxon>
        <taxon>Cyanophyceae</taxon>
        <taxon>Oscillatoriophycideae</taxon>
        <taxon>Aerosakkonematales</taxon>
        <taxon>Aerosakkonemataceae</taxon>
        <taxon>Floridanema</taxon>
    </lineage>
</organism>
<evidence type="ECO:0000313" key="3">
    <source>
        <dbReference type="Proteomes" id="UP000185860"/>
    </source>
</evidence>
<dbReference type="SUPFAM" id="SSF47413">
    <property type="entry name" value="lambda repressor-like DNA-binding domains"/>
    <property type="match status" value="1"/>
</dbReference>
<protein>
    <submittedName>
        <fullName evidence="2">Transcriptional regulator</fullName>
    </submittedName>
</protein>
<dbReference type="STRING" id="454136.NIES2119_08045"/>
<dbReference type="Gene3D" id="1.10.260.40">
    <property type="entry name" value="lambda repressor-like DNA-binding domains"/>
    <property type="match status" value="1"/>
</dbReference>